<organism evidence="4 5">
    <name type="scientific">Bradyrhizobium cytisi</name>
    <dbReference type="NCBI Taxonomy" id="515489"/>
    <lineage>
        <taxon>Bacteria</taxon>
        <taxon>Pseudomonadati</taxon>
        <taxon>Pseudomonadota</taxon>
        <taxon>Alphaproteobacteria</taxon>
        <taxon>Hyphomicrobiales</taxon>
        <taxon>Nitrobacteraceae</taxon>
        <taxon>Bradyrhizobium</taxon>
    </lineage>
</organism>
<dbReference type="EMBL" id="VSSR01000042">
    <property type="protein sequence ID" value="TYL80464.1"/>
    <property type="molecule type" value="Genomic_DNA"/>
</dbReference>
<evidence type="ECO:0000313" key="5">
    <source>
        <dbReference type="Proteomes" id="UP000324853"/>
    </source>
</evidence>
<dbReference type="Pfam" id="PF00132">
    <property type="entry name" value="Hexapep"/>
    <property type="match status" value="1"/>
</dbReference>
<evidence type="ECO:0000256" key="2">
    <source>
        <dbReference type="ARBA" id="ARBA00022679"/>
    </source>
</evidence>
<dbReference type="Proteomes" id="UP000324853">
    <property type="component" value="Unassembled WGS sequence"/>
</dbReference>
<reference evidence="4 5" key="1">
    <citation type="submission" date="2019-08" db="EMBL/GenBank/DDBJ databases">
        <title>Bradyrhizobium hipponensis sp. nov., a rhizobium isolated from a Lupinus angustifolius root nodule in Tunisia.</title>
        <authorList>
            <person name="Off K."/>
            <person name="Rejili M."/>
            <person name="Mars M."/>
            <person name="Brachmann A."/>
            <person name="Marin M."/>
        </authorList>
    </citation>
    <scope>NUCLEOTIDE SEQUENCE [LARGE SCALE GENOMIC DNA]</scope>
    <source>
        <strain evidence="4 5">CTAW11</strain>
    </source>
</reference>
<proteinExistence type="inferred from homology"/>
<dbReference type="Gene3D" id="2.160.10.10">
    <property type="entry name" value="Hexapeptide repeat proteins"/>
    <property type="match status" value="1"/>
</dbReference>
<sequence length="172" mass="18440">MSTARTIVDADIARWQKVGETDKHGLGAAFFALTKKEEFRSVLYYRMPACRAFAWLMGRGAPALYLNTPNIGPGLYLQHGFATVVTAKSIGRNCLINQQVTIGYRGFDKAPHIGDNVSIRAGAKILGDVTIGDNSVIGAGAVVIRSVPPDCVVVGNPAVIVRRNGVKCREAL</sequence>
<keyword evidence="5" id="KW-1185">Reference proteome</keyword>
<dbReference type="GO" id="GO:0016746">
    <property type="term" value="F:acyltransferase activity"/>
    <property type="evidence" value="ECO:0007669"/>
    <property type="project" value="UniProtKB-KW"/>
</dbReference>
<keyword evidence="3" id="KW-0012">Acyltransferase</keyword>
<keyword evidence="2 4" id="KW-0808">Transferase</keyword>
<evidence type="ECO:0000256" key="1">
    <source>
        <dbReference type="ARBA" id="ARBA00007274"/>
    </source>
</evidence>
<dbReference type="OrthoDB" id="9815592at2"/>
<dbReference type="PANTHER" id="PTHR42811">
    <property type="entry name" value="SERINE ACETYLTRANSFERASE"/>
    <property type="match status" value="1"/>
</dbReference>
<dbReference type="AlphaFoldDB" id="A0A5S4WJQ9"/>
<dbReference type="InterPro" id="IPR011004">
    <property type="entry name" value="Trimer_LpxA-like_sf"/>
</dbReference>
<name>A0A5S4WJQ9_9BRAD</name>
<dbReference type="SUPFAM" id="SSF51161">
    <property type="entry name" value="Trimeric LpxA-like enzymes"/>
    <property type="match status" value="1"/>
</dbReference>
<accession>A0A5S4WJQ9</accession>
<dbReference type="InterPro" id="IPR045304">
    <property type="entry name" value="LbH_SAT"/>
</dbReference>
<gene>
    <name evidence="4" type="ORF">FXB38_24715</name>
</gene>
<protein>
    <submittedName>
        <fullName evidence="4">Serine acetyltransferase</fullName>
    </submittedName>
</protein>
<evidence type="ECO:0000313" key="4">
    <source>
        <dbReference type="EMBL" id="TYL80464.1"/>
    </source>
</evidence>
<evidence type="ECO:0000256" key="3">
    <source>
        <dbReference type="ARBA" id="ARBA00023315"/>
    </source>
</evidence>
<comment type="caution">
    <text evidence="4">The sequence shown here is derived from an EMBL/GenBank/DDBJ whole genome shotgun (WGS) entry which is preliminary data.</text>
</comment>
<dbReference type="InterPro" id="IPR001451">
    <property type="entry name" value="Hexapep"/>
</dbReference>
<dbReference type="CDD" id="cd03354">
    <property type="entry name" value="LbH_SAT"/>
    <property type="match status" value="1"/>
</dbReference>
<comment type="similarity">
    <text evidence="1">Belongs to the transferase hexapeptide repeat family.</text>
</comment>